<dbReference type="SUPFAM" id="SSF47384">
    <property type="entry name" value="Homodimeric domain of signal transducing histidine kinase"/>
    <property type="match status" value="1"/>
</dbReference>
<dbReference type="Pfam" id="PF08448">
    <property type="entry name" value="PAS_4"/>
    <property type="match status" value="1"/>
</dbReference>
<protein>
    <recommendedName>
        <fullName evidence="2">histidine kinase</fullName>
        <ecNumber evidence="2">2.7.13.3</ecNumber>
    </recommendedName>
</protein>
<gene>
    <name evidence="4" type="ORF">SAMN05216464_10860</name>
</gene>
<dbReference type="SUPFAM" id="SSF55785">
    <property type="entry name" value="PYP-like sensor domain (PAS domain)"/>
    <property type="match status" value="1"/>
</dbReference>
<accession>A0A1G7EJR1</accession>
<dbReference type="InterPro" id="IPR003661">
    <property type="entry name" value="HisK_dim/P_dom"/>
</dbReference>
<comment type="catalytic activity">
    <reaction evidence="1">
        <text>ATP + protein L-histidine = ADP + protein N-phospho-L-histidine.</text>
        <dbReference type="EC" id="2.7.13.3"/>
    </reaction>
</comment>
<dbReference type="Gene3D" id="3.30.450.20">
    <property type="entry name" value="PAS domain"/>
    <property type="match status" value="1"/>
</dbReference>
<dbReference type="InterPro" id="IPR000014">
    <property type="entry name" value="PAS"/>
</dbReference>
<dbReference type="EMBL" id="FNAI01000008">
    <property type="protein sequence ID" value="SDE63929.1"/>
    <property type="molecule type" value="Genomic_DNA"/>
</dbReference>
<dbReference type="OrthoDB" id="9124519at2"/>
<reference evidence="4 5" key="1">
    <citation type="submission" date="2016-10" db="EMBL/GenBank/DDBJ databases">
        <authorList>
            <person name="de Groot N.N."/>
        </authorList>
    </citation>
    <scope>NUCLEOTIDE SEQUENCE [LARGE SCALE GENOMIC DNA]</scope>
    <source>
        <strain evidence="4 5">47C3B</strain>
    </source>
</reference>
<evidence type="ECO:0000259" key="3">
    <source>
        <dbReference type="Pfam" id="PF08448"/>
    </source>
</evidence>
<dbReference type="InterPro" id="IPR036097">
    <property type="entry name" value="HisK_dim/P_sf"/>
</dbReference>
<feature type="domain" description="PAS fold-4" evidence="3">
    <location>
        <begin position="14"/>
        <end position="122"/>
    </location>
</feature>
<dbReference type="RefSeq" id="WP_091150872.1">
    <property type="nucleotide sequence ID" value="NZ_FNAI01000008.1"/>
</dbReference>
<evidence type="ECO:0000313" key="4">
    <source>
        <dbReference type="EMBL" id="SDE63929.1"/>
    </source>
</evidence>
<evidence type="ECO:0000256" key="2">
    <source>
        <dbReference type="ARBA" id="ARBA00012438"/>
    </source>
</evidence>
<dbReference type="EC" id="2.7.13.3" evidence="2"/>
<dbReference type="STRING" id="1391627.SAMN05216464_10860"/>
<dbReference type="GO" id="GO:0000155">
    <property type="term" value="F:phosphorelay sensor kinase activity"/>
    <property type="evidence" value="ECO:0007669"/>
    <property type="project" value="InterPro"/>
</dbReference>
<organism evidence="4 5">
    <name type="scientific">Mucilaginibacter pineti</name>
    <dbReference type="NCBI Taxonomy" id="1391627"/>
    <lineage>
        <taxon>Bacteria</taxon>
        <taxon>Pseudomonadati</taxon>
        <taxon>Bacteroidota</taxon>
        <taxon>Sphingobacteriia</taxon>
        <taxon>Sphingobacteriales</taxon>
        <taxon>Sphingobacteriaceae</taxon>
        <taxon>Mucilaginibacter</taxon>
    </lineage>
</organism>
<sequence>MVRYQQINEFLKDSSFFYTIAIGMDSCYSYVSKNYDRNFDFTNGTLLGKHFSITLHPADIVICEQVGMQCFTAPGQLFSATLRKHDGRGGFVTTQWEMQAFFDAQGQPEGIFCIGYNITEFVDTRSKLDSAHTQLDEIGFIQSHLVRKPLANIIGLAGLIAEELADKKVDQLCTMLKNSTAELDQIVKDISDKTNE</sequence>
<evidence type="ECO:0000313" key="5">
    <source>
        <dbReference type="Proteomes" id="UP000199072"/>
    </source>
</evidence>
<name>A0A1G7EJR1_9SPHI</name>
<evidence type="ECO:0000256" key="1">
    <source>
        <dbReference type="ARBA" id="ARBA00000085"/>
    </source>
</evidence>
<keyword evidence="5" id="KW-1185">Reference proteome</keyword>
<dbReference type="Gene3D" id="1.10.287.130">
    <property type="match status" value="1"/>
</dbReference>
<dbReference type="AlphaFoldDB" id="A0A1G7EJR1"/>
<dbReference type="InterPro" id="IPR013656">
    <property type="entry name" value="PAS_4"/>
</dbReference>
<proteinExistence type="predicted"/>
<dbReference type="InterPro" id="IPR035965">
    <property type="entry name" value="PAS-like_dom_sf"/>
</dbReference>
<dbReference type="CDD" id="cd00082">
    <property type="entry name" value="HisKA"/>
    <property type="match status" value="1"/>
</dbReference>
<dbReference type="Proteomes" id="UP000199072">
    <property type="component" value="Unassembled WGS sequence"/>
</dbReference>
<dbReference type="CDD" id="cd00130">
    <property type="entry name" value="PAS"/>
    <property type="match status" value="1"/>
</dbReference>